<feature type="compositionally biased region" description="Low complexity" evidence="1">
    <location>
        <begin position="39"/>
        <end position="55"/>
    </location>
</feature>
<dbReference type="Pfam" id="PF03713">
    <property type="entry name" value="DUF305"/>
    <property type="match status" value="1"/>
</dbReference>
<proteinExistence type="predicted"/>
<dbReference type="PANTHER" id="PTHR36933">
    <property type="entry name" value="SLL0788 PROTEIN"/>
    <property type="match status" value="1"/>
</dbReference>
<evidence type="ECO:0000259" key="3">
    <source>
        <dbReference type="Pfam" id="PF03713"/>
    </source>
</evidence>
<accession>A0ABW8BFE9</accession>
<evidence type="ECO:0000313" key="5">
    <source>
        <dbReference type="Proteomes" id="UP001614264"/>
    </source>
</evidence>
<evidence type="ECO:0000313" key="4">
    <source>
        <dbReference type="EMBL" id="MFI7872826.1"/>
    </source>
</evidence>
<keyword evidence="5" id="KW-1185">Reference proteome</keyword>
<name>A0ABW8BFE9_9ACTN</name>
<dbReference type="EMBL" id="JBITPR010000043">
    <property type="protein sequence ID" value="MFI7872826.1"/>
    <property type="molecule type" value="Genomic_DNA"/>
</dbReference>
<feature type="domain" description="DUF305" evidence="3">
    <location>
        <begin position="63"/>
        <end position="208"/>
    </location>
</feature>
<dbReference type="Gene3D" id="1.20.1260.10">
    <property type="match status" value="1"/>
</dbReference>
<feature type="chain" id="PRO_5045891878" evidence="2">
    <location>
        <begin position="26"/>
        <end position="211"/>
    </location>
</feature>
<evidence type="ECO:0000256" key="1">
    <source>
        <dbReference type="SAM" id="MobiDB-lite"/>
    </source>
</evidence>
<dbReference type="InterPro" id="IPR012347">
    <property type="entry name" value="Ferritin-like"/>
</dbReference>
<feature type="region of interest" description="Disordered" evidence="1">
    <location>
        <begin position="34"/>
        <end position="59"/>
    </location>
</feature>
<dbReference type="PANTHER" id="PTHR36933:SF1">
    <property type="entry name" value="SLL0788 PROTEIN"/>
    <property type="match status" value="1"/>
</dbReference>
<comment type="caution">
    <text evidence="4">The sequence shown here is derived from an EMBL/GenBank/DDBJ whole genome shotgun (WGS) entry which is preliminary data.</text>
</comment>
<protein>
    <submittedName>
        <fullName evidence="4">DUF305 domain-containing protein</fullName>
    </submittedName>
</protein>
<organism evidence="4 5">
    <name type="scientific">Streptomyces salinarius</name>
    <dbReference type="NCBI Taxonomy" id="2762598"/>
    <lineage>
        <taxon>Bacteria</taxon>
        <taxon>Bacillati</taxon>
        <taxon>Actinomycetota</taxon>
        <taxon>Actinomycetes</taxon>
        <taxon>Kitasatosporales</taxon>
        <taxon>Streptomycetaceae</taxon>
        <taxon>Streptomyces</taxon>
    </lineage>
</organism>
<dbReference type="Proteomes" id="UP001614264">
    <property type="component" value="Unassembled WGS sequence"/>
</dbReference>
<keyword evidence="2" id="KW-0732">Signal</keyword>
<sequence length="211" mass="21686">MNRKRSLVRRTAAVAAAGTAALVLAACGGSGDGDGPAGHNGHDATAAPSATASASQGQHNAADVAFAKGMIPHHGQAVEMAGLAPDRAQSAEVKKLAADIEKAQDPEIRTLSGWLTSWGEEVPAEGAMDHSMHDMGGMMTAEEMTELENASGKAFDTAFMEMMIKHHEGAVEMAKTEQADGAYGPATKMAGEIISSQSAEIEQMNGLLGKG</sequence>
<feature type="signal peptide" evidence="2">
    <location>
        <begin position="1"/>
        <end position="25"/>
    </location>
</feature>
<dbReference type="InterPro" id="IPR005183">
    <property type="entry name" value="DUF305_CopM-like"/>
</dbReference>
<reference evidence="4 5" key="1">
    <citation type="submission" date="2024-07" db="EMBL/GenBank/DDBJ databases">
        <title>Whole genome sequencing of Prodigiosin pigment-producing Streptomyces salinarius isolated from rhizosphere soil of Arachis hypogaea.</title>
        <authorList>
            <person name="Vidhya A."/>
            <person name="Ramya S."/>
        </authorList>
    </citation>
    <scope>NUCLEOTIDE SEQUENCE [LARGE SCALE GENOMIC DNA]</scope>
    <source>
        <strain evidence="4 5">VRMG2420</strain>
    </source>
</reference>
<dbReference type="PROSITE" id="PS51257">
    <property type="entry name" value="PROKAR_LIPOPROTEIN"/>
    <property type="match status" value="1"/>
</dbReference>
<dbReference type="RefSeq" id="WP_399593383.1">
    <property type="nucleotide sequence ID" value="NZ_JBITPR010000043.1"/>
</dbReference>
<evidence type="ECO:0000256" key="2">
    <source>
        <dbReference type="SAM" id="SignalP"/>
    </source>
</evidence>
<gene>
    <name evidence="4" type="ORF">AB4829_19775</name>
</gene>